<dbReference type="EMBL" id="GDKW01001985">
    <property type="protein sequence ID" value="JAI54610.1"/>
    <property type="molecule type" value="mRNA"/>
</dbReference>
<dbReference type="InterPro" id="IPR010487">
    <property type="entry name" value="NGRN/Rrg9"/>
</dbReference>
<accession>A0A0P4VQ64</accession>
<evidence type="ECO:0000313" key="1">
    <source>
        <dbReference type="EMBL" id="JAI54610.1"/>
    </source>
</evidence>
<reference evidence="1" key="1">
    <citation type="journal article" date="2016" name="PLoS Negl. Trop. Dis.">
        <title>A Deep Insight into the Sialome of Rhodnius neglectus, a Vector of Chagas Disease.</title>
        <authorList>
            <person name="Santiago P.B."/>
            <person name="Assumpcao T.C."/>
            <person name="Araujo C.N."/>
            <person name="Bastos I.M."/>
            <person name="Neves D."/>
            <person name="Silva I.G."/>
            <person name="Charneau S."/>
            <person name="Queiroz R.M."/>
            <person name="Raiol T."/>
            <person name="Oliveira J.V."/>
            <person name="Sousa M.V."/>
            <person name="Calvo E."/>
            <person name="Ribeiro J.M."/>
            <person name="Santana J.M."/>
        </authorList>
    </citation>
    <scope>NUCLEOTIDE SEQUENCE</scope>
    <source>
        <tissue evidence="1">Salivary glands</tissue>
    </source>
</reference>
<dbReference type="AlphaFoldDB" id="A0A0P4VQ64"/>
<name>A0A0P4VQ64_9HEMI</name>
<sequence>MLSLKNWLNIISVRTYRKRFNPIKTNPGIDQRLQLYKEEQADLANVNLNEESLDNLEEDIYNSKDLHAFHTREVKKLQSKIQLKQLERKYFTTQKLPNMLLWSEKEQIRLLSQTDPDLWTPEKLSQSFPATPDIIAKILKSQWKPANKERIESHDSKVSANWAAFEAGKLNLPIDVSRHLKLFTSRKKIVGEKEENLPEKIEQRTGEFADIIRNYENTSNLAEYIDGSEIISPMITNRSDTYLLGKNPKPRRRMKEFTLEEMGKIRGEDFYPTLEKSNEEFKLVQGSMIENTFSKSCTNNVKNVEIEIANQSKNRFEEKISMKIEIPEEKRKKGCVYKINNCYYSDDGEFLYRV</sequence>
<protein>
    <submittedName>
        <fullName evidence="1">Uncharacterized protein</fullName>
    </submittedName>
</protein>
<dbReference type="PANTHER" id="PTHR13475:SF3">
    <property type="entry name" value="NEUGRIN"/>
    <property type="match status" value="1"/>
</dbReference>
<dbReference type="GO" id="GO:0005634">
    <property type="term" value="C:nucleus"/>
    <property type="evidence" value="ECO:0007669"/>
    <property type="project" value="TreeGrafter"/>
</dbReference>
<dbReference type="PANTHER" id="PTHR13475">
    <property type="entry name" value="NEUGRIN"/>
    <property type="match status" value="1"/>
</dbReference>
<dbReference type="Pfam" id="PF06413">
    <property type="entry name" value="Neugrin"/>
    <property type="match status" value="1"/>
</dbReference>
<organism evidence="1">
    <name type="scientific">Rhodnius neglectus</name>
    <dbReference type="NCBI Taxonomy" id="72488"/>
    <lineage>
        <taxon>Eukaryota</taxon>
        <taxon>Metazoa</taxon>
        <taxon>Ecdysozoa</taxon>
        <taxon>Arthropoda</taxon>
        <taxon>Hexapoda</taxon>
        <taxon>Insecta</taxon>
        <taxon>Pterygota</taxon>
        <taxon>Neoptera</taxon>
        <taxon>Paraneoptera</taxon>
        <taxon>Hemiptera</taxon>
        <taxon>Heteroptera</taxon>
        <taxon>Panheteroptera</taxon>
        <taxon>Cimicomorpha</taxon>
        <taxon>Reduviidae</taxon>
        <taxon>Triatominae</taxon>
        <taxon>Rhodnius</taxon>
    </lineage>
</organism>
<proteinExistence type="evidence at transcript level"/>